<evidence type="ECO:0000256" key="5">
    <source>
        <dbReference type="ARBA" id="ARBA00022989"/>
    </source>
</evidence>
<feature type="domain" description="Major facilitator superfamily (MFS) profile" evidence="8">
    <location>
        <begin position="1"/>
        <end position="481"/>
    </location>
</feature>
<evidence type="ECO:0000256" key="7">
    <source>
        <dbReference type="SAM" id="Phobius"/>
    </source>
</evidence>
<dbReference type="CDD" id="cd17321">
    <property type="entry name" value="MFS_MMR_MDR_like"/>
    <property type="match status" value="1"/>
</dbReference>
<dbReference type="PANTHER" id="PTHR42718:SF49">
    <property type="entry name" value="EXPORT PROTEIN"/>
    <property type="match status" value="1"/>
</dbReference>
<dbReference type="InterPro" id="IPR004638">
    <property type="entry name" value="EmrB-like"/>
</dbReference>
<proteinExistence type="predicted"/>
<feature type="transmembrane region" description="Helical" evidence="7">
    <location>
        <begin position="281"/>
        <end position="302"/>
    </location>
</feature>
<dbReference type="GO" id="GO:0022857">
    <property type="term" value="F:transmembrane transporter activity"/>
    <property type="evidence" value="ECO:0007669"/>
    <property type="project" value="InterPro"/>
</dbReference>
<keyword evidence="3" id="KW-1003">Cell membrane</keyword>
<comment type="subcellular location">
    <subcellularLocation>
        <location evidence="1">Cell membrane</location>
        <topology evidence="1">Multi-pass membrane protein</topology>
    </subcellularLocation>
</comment>
<feature type="transmembrane region" description="Helical" evidence="7">
    <location>
        <begin position="248"/>
        <end position="269"/>
    </location>
</feature>
<evidence type="ECO:0000256" key="6">
    <source>
        <dbReference type="ARBA" id="ARBA00023136"/>
    </source>
</evidence>
<dbReference type="Pfam" id="PF07690">
    <property type="entry name" value="MFS_1"/>
    <property type="match status" value="1"/>
</dbReference>
<name>A0A4Q7NVN1_9ACTN</name>
<keyword evidence="6 7" id="KW-0472">Membrane</keyword>
<dbReference type="OrthoDB" id="9781469at2"/>
<keyword evidence="10" id="KW-1185">Reference proteome</keyword>
<keyword evidence="2" id="KW-0813">Transport</keyword>
<keyword evidence="4 7" id="KW-0812">Transmembrane</keyword>
<feature type="transmembrane region" description="Helical" evidence="7">
    <location>
        <begin position="86"/>
        <end position="107"/>
    </location>
</feature>
<dbReference type="InterPro" id="IPR020846">
    <property type="entry name" value="MFS_dom"/>
</dbReference>
<dbReference type="InterPro" id="IPR001958">
    <property type="entry name" value="Tet-R_TetA/multi-R_MdtG-like"/>
</dbReference>
<comment type="caution">
    <text evidence="9">The sequence shown here is derived from an EMBL/GenBank/DDBJ whole genome shotgun (WGS) entry which is preliminary data.</text>
</comment>
<feature type="transmembrane region" description="Helical" evidence="7">
    <location>
        <begin position="458"/>
        <end position="477"/>
    </location>
</feature>
<dbReference type="PROSITE" id="PS50850">
    <property type="entry name" value="MFS"/>
    <property type="match status" value="1"/>
</dbReference>
<dbReference type="SUPFAM" id="SSF103473">
    <property type="entry name" value="MFS general substrate transporter"/>
    <property type="match status" value="1"/>
</dbReference>
<dbReference type="Gene3D" id="1.20.1250.20">
    <property type="entry name" value="MFS general substrate transporter like domains"/>
    <property type="match status" value="1"/>
</dbReference>
<dbReference type="InterPro" id="IPR011701">
    <property type="entry name" value="MFS"/>
</dbReference>
<gene>
    <name evidence="9" type="ORF">EV189_0561</name>
</gene>
<sequence>MLLLDLTIVNVALPDIQAALHASFTPLQWIVDVYALTLAALLLTAGSLADLLGRKRVYLVGLTVFTVASALCGVAQDVLLLQVARALQGIGGATIFATSLALLAGAFHGKERGTAFGVWGAVTGLAVAVGPLLGGVLTSALSWRWIFFVNLPIGVAAVALTAAQVRESRAPSSRRPDWPGLVVFTTALTALVYGLIESGDRGFGDGSVIASLVAAALLLTVFVAIDARSSAPMFDLALFRKPTFTGGAVAAFGINGSVFAMLLFLVLYLQDVLGYDALQTGVRLLALSGAILVTATVAGRLSAHLPARALVGVGLLIVGTGLFLMRGIDASSSWTHLLPGLLVAGVGAGMVNPPLASTAVGVVAPHQAGMASGINSTFRQVGITTGIAVYGTVFTSALTDRITSGLASSPGLSGHADEIATATRSGGLGPVLQRLPTDQREHVAAVAKAAFTSGLDRILLVSAAVAVVAGVLALVLIRAQDFAAVRGAAH</sequence>
<feature type="transmembrane region" description="Helical" evidence="7">
    <location>
        <begin position="34"/>
        <end position="52"/>
    </location>
</feature>
<feature type="transmembrane region" description="Helical" evidence="7">
    <location>
        <begin position="208"/>
        <end position="227"/>
    </location>
</feature>
<evidence type="ECO:0000256" key="2">
    <source>
        <dbReference type="ARBA" id="ARBA00022448"/>
    </source>
</evidence>
<dbReference type="EMBL" id="SGXD01000001">
    <property type="protein sequence ID" value="RZS91323.1"/>
    <property type="molecule type" value="Genomic_DNA"/>
</dbReference>
<dbReference type="PANTHER" id="PTHR42718">
    <property type="entry name" value="MAJOR FACILITATOR SUPERFAMILY MULTIDRUG TRANSPORTER MFSC"/>
    <property type="match status" value="1"/>
</dbReference>
<dbReference type="GO" id="GO:0005886">
    <property type="term" value="C:plasma membrane"/>
    <property type="evidence" value="ECO:0007669"/>
    <property type="project" value="UniProtKB-SubCell"/>
</dbReference>
<accession>A0A4Q7NVN1</accession>
<feature type="transmembrane region" description="Helical" evidence="7">
    <location>
        <begin position="114"/>
        <end position="133"/>
    </location>
</feature>
<dbReference type="InterPro" id="IPR036259">
    <property type="entry name" value="MFS_trans_sf"/>
</dbReference>
<dbReference type="PRINTS" id="PR01035">
    <property type="entry name" value="TCRTETA"/>
</dbReference>
<feature type="transmembrane region" description="Helical" evidence="7">
    <location>
        <begin position="177"/>
        <end position="196"/>
    </location>
</feature>
<keyword evidence="5 7" id="KW-1133">Transmembrane helix</keyword>
<dbReference type="Gene3D" id="1.20.1720.10">
    <property type="entry name" value="Multidrug resistance protein D"/>
    <property type="match status" value="1"/>
</dbReference>
<feature type="transmembrane region" description="Helical" evidence="7">
    <location>
        <begin position="309"/>
        <end position="328"/>
    </location>
</feature>
<dbReference type="NCBIfam" id="TIGR00711">
    <property type="entry name" value="efflux_EmrB"/>
    <property type="match status" value="1"/>
</dbReference>
<feature type="transmembrane region" description="Helical" evidence="7">
    <location>
        <begin position="145"/>
        <end position="165"/>
    </location>
</feature>
<reference evidence="9 10" key="1">
    <citation type="submission" date="2019-02" db="EMBL/GenBank/DDBJ databases">
        <title>Genomic Encyclopedia of Type Strains, Phase IV (KMG-IV): sequencing the most valuable type-strain genomes for metagenomic binning, comparative biology and taxonomic classification.</title>
        <authorList>
            <person name="Goeker M."/>
        </authorList>
    </citation>
    <scope>NUCLEOTIDE SEQUENCE [LARGE SCALE GENOMIC DNA]</scope>
    <source>
        <strain evidence="9 10">DSM 45622</strain>
    </source>
</reference>
<dbReference type="AlphaFoldDB" id="A0A4Q7NVN1"/>
<evidence type="ECO:0000256" key="3">
    <source>
        <dbReference type="ARBA" id="ARBA00022475"/>
    </source>
</evidence>
<evidence type="ECO:0000313" key="9">
    <source>
        <dbReference type="EMBL" id="RZS91323.1"/>
    </source>
</evidence>
<dbReference type="Proteomes" id="UP000293638">
    <property type="component" value="Unassembled WGS sequence"/>
</dbReference>
<evidence type="ECO:0000313" key="10">
    <source>
        <dbReference type="Proteomes" id="UP000293638"/>
    </source>
</evidence>
<organism evidence="9 10">
    <name type="scientific">Motilibacter rhizosphaerae</name>
    <dbReference type="NCBI Taxonomy" id="598652"/>
    <lineage>
        <taxon>Bacteria</taxon>
        <taxon>Bacillati</taxon>
        <taxon>Actinomycetota</taxon>
        <taxon>Actinomycetes</taxon>
        <taxon>Motilibacterales</taxon>
        <taxon>Motilibacteraceae</taxon>
        <taxon>Motilibacter</taxon>
    </lineage>
</organism>
<feature type="transmembrane region" description="Helical" evidence="7">
    <location>
        <begin position="59"/>
        <end position="80"/>
    </location>
</feature>
<evidence type="ECO:0000259" key="8">
    <source>
        <dbReference type="PROSITE" id="PS50850"/>
    </source>
</evidence>
<evidence type="ECO:0000256" key="1">
    <source>
        <dbReference type="ARBA" id="ARBA00004651"/>
    </source>
</evidence>
<evidence type="ECO:0000256" key="4">
    <source>
        <dbReference type="ARBA" id="ARBA00022692"/>
    </source>
</evidence>
<protein>
    <submittedName>
        <fullName evidence="9">EmrB/QacA subfamily drug resistance transporter</fullName>
    </submittedName>
</protein>